<dbReference type="GeneID" id="14907499"/>
<dbReference type="Gene3D" id="2.40.50.140">
    <property type="entry name" value="Nucleic acid-binding proteins"/>
    <property type="match status" value="1"/>
</dbReference>
<dbReference type="OrthoDB" id="422005at2759"/>
<dbReference type="InterPro" id="IPR002059">
    <property type="entry name" value="CSP_DNA-bd"/>
</dbReference>
<dbReference type="eggNOG" id="ENOG502SSQT">
    <property type="taxonomic scope" value="Eukaryota"/>
</dbReference>
<evidence type="ECO:0000259" key="2">
    <source>
        <dbReference type="PROSITE" id="PS51857"/>
    </source>
</evidence>
<dbReference type="Proteomes" id="UP000008983">
    <property type="component" value="Unassembled WGS sequence"/>
</dbReference>
<gene>
    <name evidence="3" type="ORF">IMG5_112050</name>
</gene>
<protein>
    <recommendedName>
        <fullName evidence="2">CSD domain-containing protein</fullName>
    </recommendedName>
</protein>
<dbReference type="RefSeq" id="XP_004034846.1">
    <property type="nucleotide sequence ID" value="XM_004034798.1"/>
</dbReference>
<proteinExistence type="predicted"/>
<dbReference type="InParanoid" id="G0QTV6"/>
<dbReference type="PROSITE" id="PS51857">
    <property type="entry name" value="CSD_2"/>
    <property type="match status" value="1"/>
</dbReference>
<name>G0QTV6_ICHMU</name>
<dbReference type="EMBL" id="GL983879">
    <property type="protein sequence ID" value="EGR31360.1"/>
    <property type="molecule type" value="Genomic_DNA"/>
</dbReference>
<dbReference type="Pfam" id="PF16414">
    <property type="entry name" value="NPC1_N"/>
    <property type="match status" value="1"/>
</dbReference>
<dbReference type="InterPro" id="IPR032190">
    <property type="entry name" value="NPC1_N"/>
</dbReference>
<dbReference type="InterPro" id="IPR049769">
    <property type="entry name" value="OTU_OTU"/>
</dbReference>
<dbReference type="SUPFAM" id="SSF50249">
    <property type="entry name" value="Nucleic acid-binding proteins"/>
    <property type="match status" value="1"/>
</dbReference>
<reference evidence="3 4" key="1">
    <citation type="submission" date="2011-07" db="EMBL/GenBank/DDBJ databases">
        <authorList>
            <person name="Coyne R."/>
            <person name="Brami D."/>
            <person name="Johnson J."/>
            <person name="Hostetler J."/>
            <person name="Hannick L."/>
            <person name="Clark T."/>
            <person name="Cassidy-Hanley D."/>
            <person name="Inman J."/>
        </authorList>
    </citation>
    <scope>NUCLEOTIDE SEQUENCE [LARGE SCALE GENOMIC DNA]</scope>
    <source>
        <strain evidence="3 4">G5</strain>
    </source>
</reference>
<feature type="domain" description="CSD" evidence="2">
    <location>
        <begin position="423"/>
        <end position="499"/>
    </location>
</feature>
<dbReference type="CDD" id="cd22753">
    <property type="entry name" value="OTU_ALG13-like"/>
    <property type="match status" value="1"/>
</dbReference>
<organism evidence="3 4">
    <name type="scientific">Ichthyophthirius multifiliis</name>
    <name type="common">White spot disease agent</name>
    <name type="synonym">Ich</name>
    <dbReference type="NCBI Taxonomy" id="5932"/>
    <lineage>
        <taxon>Eukaryota</taxon>
        <taxon>Sar</taxon>
        <taxon>Alveolata</taxon>
        <taxon>Ciliophora</taxon>
        <taxon>Intramacronucleata</taxon>
        <taxon>Oligohymenophorea</taxon>
        <taxon>Hymenostomatida</taxon>
        <taxon>Ophryoglenina</taxon>
        <taxon>Ichthyophthirius</taxon>
    </lineage>
</organism>
<dbReference type="STRING" id="857967.G0QTV6"/>
<dbReference type="GO" id="GO:0003676">
    <property type="term" value="F:nucleic acid binding"/>
    <property type="evidence" value="ECO:0007669"/>
    <property type="project" value="InterPro"/>
</dbReference>
<sequence>MMNFTAKPSLQKKQNFYKIQAVLDDHELTRKLISEGSSSLMEAISDQLYFTSLIGNQIQEKCIEYVQKLINEKKLPNKINYIQNQLSTYLENPKSELFNNLNLELVSIVYQVQIKVHSISDESYLNSYIIGKQYQKKIKIINIDNNFDSIYTNAQLKDFTMCQNLLYEFLNEKLQLGKKQTQELINISYENKQSNRCIERLTIQNDLSTKRQKRSLSDNRQDVDEKHNTNYYNLFRAYKFPDKFLYQFIKKTESPSNTTSQNLKKPQIHFEPIKNQPIEDNDSIFNDDGGLELEHKYNKSTNELNQEQQEEEEDILIKETQIPIRKPTDKFEGDKRSRDSPSNKDSFAAFQDYNNLGIPLVQIPLQHSSSNPNIRIQIKNQSRNENNATSMTTIQYDKNMKIGDVSSQKNSNGNHQLLNGNHLYTGTLKFFDHEKNYGFIVEDSTKSDIFLHNDDLQKANISKNALLGQKQGQIIRFQFCCMEYIGKYKQSRKAVDIKLLNDGYSFWIEQFKQDCAFTVKCQGDPNCIPDPIDPNSPEAKAIKHQYSSDFICNEMFSGPNCCNDAQVNKYKKLNIFIIKKRTTYQHQIFYKQKIKTKKIKIKYFYKIDATFGNIGNGCDNCAANIKRFWCIYTCSPNQSDFVRTHGRKNVTDPTDTSGNSQLEVQDVSIIVDSQTICDLWQSCFRNENSGRIFVFLRSKCSYFRKIIDKS</sequence>
<evidence type="ECO:0000256" key="1">
    <source>
        <dbReference type="SAM" id="MobiDB-lite"/>
    </source>
</evidence>
<dbReference type="Gene3D" id="3.90.70.80">
    <property type="match status" value="1"/>
</dbReference>
<dbReference type="Pfam" id="PF00313">
    <property type="entry name" value="CSD"/>
    <property type="match status" value="1"/>
</dbReference>
<accession>G0QTV6</accession>
<feature type="region of interest" description="Disordered" evidence="1">
    <location>
        <begin position="304"/>
        <end position="347"/>
    </location>
</feature>
<dbReference type="AlphaFoldDB" id="G0QTV6"/>
<keyword evidence="4" id="KW-1185">Reference proteome</keyword>
<evidence type="ECO:0000313" key="4">
    <source>
        <dbReference type="Proteomes" id="UP000008983"/>
    </source>
</evidence>
<dbReference type="InterPro" id="IPR012340">
    <property type="entry name" value="NA-bd_OB-fold"/>
</dbReference>
<evidence type="ECO:0000313" key="3">
    <source>
        <dbReference type="EMBL" id="EGR31360.1"/>
    </source>
</evidence>
<feature type="compositionally biased region" description="Basic and acidic residues" evidence="1">
    <location>
        <begin position="326"/>
        <end position="342"/>
    </location>
</feature>